<reference evidence="1 2" key="1">
    <citation type="submission" date="2018-08" db="EMBL/GenBank/DDBJ databases">
        <title>Genomic Encyclopedia of Archaeal and Bacterial Type Strains, Phase II (KMG-II): from individual species to whole genera.</title>
        <authorList>
            <person name="Goeker M."/>
        </authorList>
    </citation>
    <scope>NUCLEOTIDE SEQUENCE [LARGE SCALE GENOMIC DNA]</scope>
    <source>
        <strain evidence="1 2">DSM 582</strain>
    </source>
</reference>
<dbReference type="AlphaFoldDB" id="A0AAQ0HGH8"/>
<protein>
    <submittedName>
        <fullName evidence="1">Uncharacterized protein</fullName>
    </submittedName>
</protein>
<evidence type="ECO:0000313" key="1">
    <source>
        <dbReference type="EMBL" id="REG45631.1"/>
    </source>
</evidence>
<organism evidence="1 2">
    <name type="scientific">Paracoccus versutus</name>
    <name type="common">Thiobacillus versutus</name>
    <dbReference type="NCBI Taxonomy" id="34007"/>
    <lineage>
        <taxon>Bacteria</taxon>
        <taxon>Pseudomonadati</taxon>
        <taxon>Pseudomonadota</taxon>
        <taxon>Alphaproteobacteria</taxon>
        <taxon>Rhodobacterales</taxon>
        <taxon>Paracoccaceae</taxon>
        <taxon>Paracoccus</taxon>
    </lineage>
</organism>
<comment type="caution">
    <text evidence="1">The sequence shown here is derived from an EMBL/GenBank/DDBJ whole genome shotgun (WGS) entry which is preliminary data.</text>
</comment>
<keyword evidence="2" id="KW-1185">Reference proteome</keyword>
<dbReference type="Proteomes" id="UP000256794">
    <property type="component" value="Unassembled WGS sequence"/>
</dbReference>
<name>A0AAQ0HGH8_PARVE</name>
<evidence type="ECO:0000313" key="2">
    <source>
        <dbReference type="Proteomes" id="UP000256794"/>
    </source>
</evidence>
<dbReference type="RefSeq" id="WP_116171168.1">
    <property type="nucleotide sequence ID" value="NZ_CP035287.1"/>
</dbReference>
<sequence>MQKTNKASTSAKPDEASISDAYVLRYEISELEREREARKLRVLSTEGVTSEPRDGRVIRTMLNRLYEAGLHGEAAAYVAHEIEARRFALRNLGEAA</sequence>
<proteinExistence type="predicted"/>
<gene>
    <name evidence="1" type="ORF">ATH84_10202</name>
</gene>
<accession>A0AAQ0HGH8</accession>
<dbReference type="EMBL" id="QUMX01000020">
    <property type="protein sequence ID" value="REG45631.1"/>
    <property type="molecule type" value="Genomic_DNA"/>
</dbReference>